<organism evidence="4 5">
    <name type="scientific">Eleusine coracana subsp. coracana</name>
    <dbReference type="NCBI Taxonomy" id="191504"/>
    <lineage>
        <taxon>Eukaryota</taxon>
        <taxon>Viridiplantae</taxon>
        <taxon>Streptophyta</taxon>
        <taxon>Embryophyta</taxon>
        <taxon>Tracheophyta</taxon>
        <taxon>Spermatophyta</taxon>
        <taxon>Magnoliopsida</taxon>
        <taxon>Liliopsida</taxon>
        <taxon>Poales</taxon>
        <taxon>Poaceae</taxon>
        <taxon>PACMAD clade</taxon>
        <taxon>Chloridoideae</taxon>
        <taxon>Cynodonteae</taxon>
        <taxon>Eleusininae</taxon>
        <taxon>Eleusine</taxon>
    </lineage>
</organism>
<dbReference type="PANTHER" id="PTHR31747">
    <property type="entry name" value="PROTEIN LSD1"/>
    <property type="match status" value="1"/>
</dbReference>
<evidence type="ECO:0000259" key="3">
    <source>
        <dbReference type="Pfam" id="PF06943"/>
    </source>
</evidence>
<keyword evidence="2" id="KW-0539">Nucleus</keyword>
<reference evidence="4" key="1">
    <citation type="journal article" date="2018" name="DNA Res.">
        <title>Multiple hybrid de novo genome assembly of finger millet, an orphan allotetraploid crop.</title>
        <authorList>
            <person name="Hatakeyama M."/>
            <person name="Aluri S."/>
            <person name="Balachadran M.T."/>
            <person name="Sivarajan S.R."/>
            <person name="Patrignani A."/>
            <person name="Gruter S."/>
            <person name="Poveda L."/>
            <person name="Shimizu-Inatsugi R."/>
            <person name="Baeten J."/>
            <person name="Francoijs K.J."/>
            <person name="Nataraja K.N."/>
            <person name="Reddy Y.A.N."/>
            <person name="Phadnis S."/>
            <person name="Ravikumar R.L."/>
            <person name="Schlapbach R."/>
            <person name="Sreeman S.M."/>
            <person name="Shimizu K.K."/>
        </authorList>
    </citation>
    <scope>NUCLEOTIDE SEQUENCE</scope>
</reference>
<keyword evidence="5" id="KW-1185">Reference proteome</keyword>
<dbReference type="EMBL" id="BQKI01000098">
    <property type="protein sequence ID" value="GJN39609.1"/>
    <property type="molecule type" value="Genomic_DNA"/>
</dbReference>
<feature type="domain" description="Zinc finger LSD1-type" evidence="3">
    <location>
        <begin position="70"/>
        <end position="94"/>
    </location>
</feature>
<dbReference type="AlphaFoldDB" id="A0AAV5FVC3"/>
<gene>
    <name evidence="4" type="primary">gb28738</name>
    <name evidence="4" type="ORF">PR202_gb28738</name>
</gene>
<evidence type="ECO:0000256" key="2">
    <source>
        <dbReference type="ARBA" id="ARBA00023242"/>
    </source>
</evidence>
<dbReference type="Proteomes" id="UP001054889">
    <property type="component" value="Unassembled WGS sequence"/>
</dbReference>
<comment type="caution">
    <text evidence="4">The sequence shown here is derived from an EMBL/GenBank/DDBJ whole genome shotgun (WGS) entry which is preliminary data.</text>
</comment>
<sequence length="169" mass="18467">MYPAGATSVCCAVCSTVTAVPAPGTEMAQLVCGGCHTLLMYIRGATSVQCSCCHTVNLAMEANQVAHVHCGNCRMLLMYQYGARSVKCAVCNFVTSVGVCIHYQRLNFEFKNKRDFTLPVHEVSISAAITVMQFKLHMIGNPFCSFTGLTWCRAEAKHLKLLELLIPPL</sequence>
<comment type="subcellular location">
    <subcellularLocation>
        <location evidence="1">Nucleus</location>
    </subcellularLocation>
</comment>
<dbReference type="NCBIfam" id="TIGR01053">
    <property type="entry name" value="LSD1"/>
    <property type="match status" value="3"/>
</dbReference>
<accession>A0AAV5FVC3</accession>
<evidence type="ECO:0000256" key="1">
    <source>
        <dbReference type="ARBA" id="ARBA00004123"/>
    </source>
</evidence>
<evidence type="ECO:0000313" key="5">
    <source>
        <dbReference type="Proteomes" id="UP001054889"/>
    </source>
</evidence>
<dbReference type="PANTHER" id="PTHR31747:SF1">
    <property type="entry name" value="PROTEIN LOL1"/>
    <property type="match status" value="1"/>
</dbReference>
<dbReference type="Pfam" id="PF06943">
    <property type="entry name" value="zf-LSD1"/>
    <property type="match status" value="3"/>
</dbReference>
<protein>
    <recommendedName>
        <fullName evidence="3">Zinc finger LSD1-type domain-containing protein</fullName>
    </recommendedName>
</protein>
<evidence type="ECO:0000313" key="4">
    <source>
        <dbReference type="EMBL" id="GJN39609.1"/>
    </source>
</evidence>
<dbReference type="GO" id="GO:0005634">
    <property type="term" value="C:nucleus"/>
    <property type="evidence" value="ECO:0007669"/>
    <property type="project" value="UniProtKB-SubCell"/>
</dbReference>
<proteinExistence type="predicted"/>
<name>A0AAV5FVC3_ELECO</name>
<reference evidence="4" key="2">
    <citation type="submission" date="2021-12" db="EMBL/GenBank/DDBJ databases">
        <title>Resequencing data analysis of finger millet.</title>
        <authorList>
            <person name="Hatakeyama M."/>
            <person name="Aluri S."/>
            <person name="Balachadran M.T."/>
            <person name="Sivarajan S.R."/>
            <person name="Poveda L."/>
            <person name="Shimizu-Inatsugi R."/>
            <person name="Schlapbach R."/>
            <person name="Sreeman S.M."/>
            <person name="Shimizu K.K."/>
        </authorList>
    </citation>
    <scope>NUCLEOTIDE SEQUENCE</scope>
</reference>
<dbReference type="InterPro" id="IPR040319">
    <property type="entry name" value="LSD1-like"/>
</dbReference>
<feature type="domain" description="Zinc finger LSD1-type" evidence="3">
    <location>
        <begin position="1"/>
        <end position="17"/>
    </location>
</feature>
<feature type="domain" description="Zinc finger LSD1-type" evidence="3">
    <location>
        <begin position="32"/>
        <end position="56"/>
    </location>
</feature>
<dbReference type="InterPro" id="IPR005735">
    <property type="entry name" value="Znf_LSD1"/>
</dbReference>